<comment type="caution">
    <text evidence="1">The sequence shown here is derived from an EMBL/GenBank/DDBJ whole genome shotgun (WGS) entry which is preliminary data.</text>
</comment>
<name>A0A3N4MG35_9BACT</name>
<dbReference type="EMBL" id="RMBX01000002">
    <property type="protein sequence ID" value="RPD42385.1"/>
    <property type="molecule type" value="Genomic_DNA"/>
</dbReference>
<proteinExistence type="predicted"/>
<protein>
    <submittedName>
        <fullName evidence="1">Uncharacterized protein</fullName>
    </submittedName>
</protein>
<evidence type="ECO:0000313" key="2">
    <source>
        <dbReference type="Proteomes" id="UP000279089"/>
    </source>
</evidence>
<sequence length="77" mass="8601">MSFRAVGTAFFANLDILIPPPCNAGFFRRFSVTGYIPNHQKHSPFPALLQNPATDKHIFSDKGTLIVNFQKKLCPLP</sequence>
<accession>A0A3N4MG35</accession>
<organism evidence="1 2">
    <name type="scientific">Chitinophaga barathri</name>
    <dbReference type="NCBI Taxonomy" id="1647451"/>
    <lineage>
        <taxon>Bacteria</taxon>
        <taxon>Pseudomonadati</taxon>
        <taxon>Bacteroidota</taxon>
        <taxon>Chitinophagia</taxon>
        <taxon>Chitinophagales</taxon>
        <taxon>Chitinophagaceae</taxon>
        <taxon>Chitinophaga</taxon>
    </lineage>
</organism>
<keyword evidence="2" id="KW-1185">Reference proteome</keyword>
<dbReference type="AlphaFoldDB" id="A0A3N4MG35"/>
<dbReference type="Proteomes" id="UP000279089">
    <property type="component" value="Unassembled WGS sequence"/>
</dbReference>
<reference evidence="2" key="1">
    <citation type="submission" date="2018-11" db="EMBL/GenBank/DDBJ databases">
        <title>Chitinophaga lutea sp.nov., isolate from arsenic contaminated soil.</title>
        <authorList>
            <person name="Zong Y."/>
        </authorList>
    </citation>
    <scope>NUCLEOTIDE SEQUENCE [LARGE SCALE GENOMIC DNA]</scope>
    <source>
        <strain evidence="2">YLT18</strain>
    </source>
</reference>
<gene>
    <name evidence="1" type="ORF">EG028_04195</name>
</gene>
<evidence type="ECO:0000313" key="1">
    <source>
        <dbReference type="EMBL" id="RPD42385.1"/>
    </source>
</evidence>